<evidence type="ECO:0000256" key="4">
    <source>
        <dbReference type="SAM" id="MobiDB-lite"/>
    </source>
</evidence>
<dbReference type="InterPro" id="IPR029035">
    <property type="entry name" value="DHS-like_NAD/FAD-binding_dom"/>
</dbReference>
<keyword evidence="2" id="KW-0520">NAD</keyword>
<keyword evidence="3" id="KW-0862">Zinc</keyword>
<name>A0A0K0FQB2_STRVS</name>
<dbReference type="WBParaSite" id="SVE_1159900.1">
    <property type="protein sequence ID" value="SVE_1159900.1"/>
    <property type="gene ID" value="SVE_1159900"/>
</dbReference>
<feature type="compositionally biased region" description="Acidic residues" evidence="4">
    <location>
        <begin position="330"/>
        <end position="358"/>
    </location>
</feature>
<dbReference type="PANTHER" id="PTHR11085:SF10">
    <property type="entry name" value="NAD-DEPENDENT PROTEIN DEACYLASE SIRTUIN-5, MITOCHONDRIAL-RELATED"/>
    <property type="match status" value="1"/>
</dbReference>
<dbReference type="Proteomes" id="UP000035680">
    <property type="component" value="Unassembled WGS sequence"/>
</dbReference>
<dbReference type="Gene3D" id="3.30.1600.10">
    <property type="entry name" value="SIR2/SIRT2 'Small Domain"/>
    <property type="match status" value="1"/>
</dbReference>
<feature type="region of interest" description="Disordered" evidence="4">
    <location>
        <begin position="315"/>
        <end position="359"/>
    </location>
</feature>
<evidence type="ECO:0000313" key="7">
    <source>
        <dbReference type="WBParaSite" id="SVE_1159900.1"/>
    </source>
</evidence>
<evidence type="ECO:0000256" key="2">
    <source>
        <dbReference type="ARBA" id="ARBA00023027"/>
    </source>
</evidence>
<dbReference type="InterPro" id="IPR050134">
    <property type="entry name" value="NAD-dep_sirtuin_deacylases"/>
</dbReference>
<dbReference type="InterPro" id="IPR003000">
    <property type="entry name" value="Sirtuin"/>
</dbReference>
<keyword evidence="6" id="KW-1185">Reference proteome</keyword>
<dbReference type="STRING" id="75913.A0A0K0FQB2"/>
<dbReference type="Pfam" id="PF02146">
    <property type="entry name" value="SIR2"/>
    <property type="match status" value="1"/>
</dbReference>
<dbReference type="GO" id="GO:0070403">
    <property type="term" value="F:NAD+ binding"/>
    <property type="evidence" value="ECO:0007669"/>
    <property type="project" value="InterPro"/>
</dbReference>
<dbReference type="AlphaFoldDB" id="A0A0K0FQB2"/>
<dbReference type="GO" id="GO:0005634">
    <property type="term" value="C:nucleus"/>
    <property type="evidence" value="ECO:0007669"/>
    <property type="project" value="TreeGrafter"/>
</dbReference>
<dbReference type="GO" id="GO:0046872">
    <property type="term" value="F:metal ion binding"/>
    <property type="evidence" value="ECO:0007669"/>
    <property type="project" value="UniProtKB-KW"/>
</dbReference>
<sequence length="906" mass="106016">MCLFTVIETFSQVFSLISFFKITCIKCFIFITNYFNFNDIDIIRTSYHSNLKIILEIMPFHRSIRNFRGRRKQRHARIYRPIRFIRRMPLTQLKFPNPIPFDYNFVVDPLFVGEEDYLQYEFDEINIQTVKNDFFDDNDTHGHKKLHRTGSLPSLDVLNEMIEMYEKKYESGYLDCRDDSPLYHFPSKDNPTFLSKIEKKKVKRCHSIVDLRYYFVMTPESIETVASLREFESACKMEKVLYILNFCNVRQLITKAQQLGYLTPNIIRYLSNNNIYEILNVQEVVANKIGKFNWIFYYNIHKKNNQLFNSINKKSQENNDLDDKNQSASDIDEECEDNEEEIEDMSDEDIFDPEDEDNNSIGIDTYYKKERFCNGEVIKNNVIDGEVIEKIGDRRKDDKVKNSNLNNECSNTSSSTNLPSNKVQEYEPVFCDDNNYQKTEILNGIVENNNIDKEEKINSDMLCDKEDISLMVNQKMKIMEKSPKSMHVINNLEEAIEIINKSKKIVVLNGYQTIANSKVPHWKVNRDLLRKIIIKYNLNSYKDIFDIECYKRNPFPLHEYANSFEHWSYEISNSLNFIKLLSDSGRLLRCYSENIDGMEYLAHVPVQQFCAVNGSIACSICRICRRHYPWNSAPIANVGIGLNLKYCEWCSAVVVPCISFEKDIKSITSKYCTLEYDALNADLLLILGTSLDVSPFNLLPKLFPLIPKIMITKSFNPNTSFIPDFICLGDPDTIIKIIDGSNTIPNTIGEEVIDRRIKLKPKSKINKLLYSNQKLNFLYEKNLFRNPAKTIVLGLCHNVGAYLTSKEKIYIHERFCLFNTGEAYYLKNLPFKNKFIISPMQLRSIIPDKVYREVIRENFSCSSIISFLNSKQCKTYETIIEDTNRLMVVIRNVLEYIRHIKLTHQG</sequence>
<reference evidence="7" key="2">
    <citation type="submission" date="2015-08" db="UniProtKB">
        <authorList>
            <consortium name="WormBaseParasite"/>
        </authorList>
    </citation>
    <scope>IDENTIFICATION</scope>
</reference>
<feature type="compositionally biased region" description="Basic and acidic residues" evidence="4">
    <location>
        <begin position="315"/>
        <end position="325"/>
    </location>
</feature>
<dbReference type="PROSITE" id="PS50305">
    <property type="entry name" value="SIRTUIN"/>
    <property type="match status" value="1"/>
</dbReference>
<evidence type="ECO:0000256" key="3">
    <source>
        <dbReference type="PROSITE-ProRule" id="PRU00236"/>
    </source>
</evidence>
<evidence type="ECO:0000256" key="1">
    <source>
        <dbReference type="ARBA" id="ARBA00022679"/>
    </source>
</evidence>
<dbReference type="InterPro" id="IPR026591">
    <property type="entry name" value="Sirtuin_cat_small_dom_sf"/>
</dbReference>
<feature type="binding site" evidence="3">
    <location>
        <position position="624"/>
    </location>
    <ligand>
        <name>Zn(2+)</name>
        <dbReference type="ChEBI" id="CHEBI:29105"/>
    </ligand>
</feature>
<dbReference type="Gene3D" id="3.40.50.1220">
    <property type="entry name" value="TPP-binding domain"/>
    <property type="match status" value="1"/>
</dbReference>
<dbReference type="InterPro" id="IPR026590">
    <property type="entry name" value="Ssirtuin_cat_dom"/>
</dbReference>
<evidence type="ECO:0000259" key="5">
    <source>
        <dbReference type="PROSITE" id="PS50305"/>
    </source>
</evidence>
<comment type="caution">
    <text evidence="3">Lacks conserved residue(s) required for the propagation of feature annotation.</text>
</comment>
<feature type="binding site" evidence="3">
    <location>
        <position position="647"/>
    </location>
    <ligand>
        <name>Zn(2+)</name>
        <dbReference type="ChEBI" id="CHEBI:29105"/>
    </ligand>
</feature>
<dbReference type="GO" id="GO:0017136">
    <property type="term" value="F:histone deacetylase activity, NAD-dependent"/>
    <property type="evidence" value="ECO:0007669"/>
    <property type="project" value="TreeGrafter"/>
</dbReference>
<feature type="domain" description="Deacetylase sirtuin-type" evidence="5">
    <location>
        <begin position="485"/>
        <end position="760"/>
    </location>
</feature>
<keyword evidence="1" id="KW-0808">Transferase</keyword>
<organism evidence="6 7">
    <name type="scientific">Strongyloides venezuelensis</name>
    <name type="common">Threadworm</name>
    <dbReference type="NCBI Taxonomy" id="75913"/>
    <lineage>
        <taxon>Eukaryota</taxon>
        <taxon>Metazoa</taxon>
        <taxon>Ecdysozoa</taxon>
        <taxon>Nematoda</taxon>
        <taxon>Chromadorea</taxon>
        <taxon>Rhabditida</taxon>
        <taxon>Tylenchina</taxon>
        <taxon>Panagrolaimomorpha</taxon>
        <taxon>Strongyloidoidea</taxon>
        <taxon>Strongyloididae</taxon>
        <taxon>Strongyloides</taxon>
    </lineage>
</organism>
<feature type="binding site" evidence="3">
    <location>
        <position position="650"/>
    </location>
    <ligand>
        <name>Zn(2+)</name>
        <dbReference type="ChEBI" id="CHEBI:29105"/>
    </ligand>
</feature>
<evidence type="ECO:0000313" key="6">
    <source>
        <dbReference type="Proteomes" id="UP000035680"/>
    </source>
</evidence>
<proteinExistence type="predicted"/>
<protein>
    <submittedName>
        <fullName evidence="7">NAD-dependent protein deacetylase sirtuin-2 (inferred by orthology to a human protein)</fullName>
    </submittedName>
</protein>
<dbReference type="SUPFAM" id="SSF52467">
    <property type="entry name" value="DHS-like NAD/FAD-binding domain"/>
    <property type="match status" value="1"/>
</dbReference>
<keyword evidence="3" id="KW-0479">Metal-binding</keyword>
<reference evidence="6" key="1">
    <citation type="submission" date="2014-07" db="EMBL/GenBank/DDBJ databases">
        <authorList>
            <person name="Martin A.A"/>
            <person name="De Silva N."/>
        </authorList>
    </citation>
    <scope>NUCLEOTIDE SEQUENCE</scope>
</reference>
<feature type="binding site" evidence="3">
    <location>
        <position position="621"/>
    </location>
    <ligand>
        <name>Zn(2+)</name>
        <dbReference type="ChEBI" id="CHEBI:29105"/>
    </ligand>
</feature>
<dbReference type="PANTHER" id="PTHR11085">
    <property type="entry name" value="NAD-DEPENDENT PROTEIN DEACYLASE SIRTUIN-5, MITOCHONDRIAL-RELATED"/>
    <property type="match status" value="1"/>
</dbReference>
<accession>A0A0K0FQB2</accession>